<comment type="pathway">
    <text evidence="1 8">Carbohydrate degradation; glycolysis; D-glyceraldehyde 3-phosphate from glycerone phosphate: step 1/1.</text>
</comment>
<dbReference type="UniPathway" id="UPA00138"/>
<dbReference type="GO" id="GO:0006094">
    <property type="term" value="P:gluconeogenesis"/>
    <property type="evidence" value="ECO:0007669"/>
    <property type="project" value="UniProtKB-UniPathway"/>
</dbReference>
<dbReference type="RefSeq" id="XP_004034581.1">
    <property type="nucleotide sequence ID" value="XM_004034533.1"/>
</dbReference>
<dbReference type="CDD" id="cd00311">
    <property type="entry name" value="TIM"/>
    <property type="match status" value="1"/>
</dbReference>
<dbReference type="Pfam" id="PF00121">
    <property type="entry name" value="TIM"/>
    <property type="match status" value="1"/>
</dbReference>
<dbReference type="EC" id="5.3.1.1" evidence="8"/>
<dbReference type="GO" id="GO:0005829">
    <property type="term" value="C:cytosol"/>
    <property type="evidence" value="ECO:0007669"/>
    <property type="project" value="TreeGrafter"/>
</dbReference>
<dbReference type="GO" id="GO:0006096">
    <property type="term" value="P:glycolytic process"/>
    <property type="evidence" value="ECO:0007669"/>
    <property type="project" value="UniProtKB-UniPathway"/>
</dbReference>
<evidence type="ECO:0000256" key="6">
    <source>
        <dbReference type="ARBA" id="ARBA00023152"/>
    </source>
</evidence>
<dbReference type="PANTHER" id="PTHR21139:SF2">
    <property type="entry name" value="TRIOSEPHOSPHATE ISOMERASE"/>
    <property type="match status" value="1"/>
</dbReference>
<dbReference type="PROSITE" id="PS00171">
    <property type="entry name" value="TIM_1"/>
    <property type="match status" value="1"/>
</dbReference>
<name>G0QUL1_ICHMU</name>
<dbReference type="FunFam" id="3.20.20.70:FF:000020">
    <property type="entry name" value="Triosephosphate isomerase"/>
    <property type="match status" value="1"/>
</dbReference>
<comment type="subunit">
    <text evidence="4">Homodimer.</text>
</comment>
<keyword evidence="7 8" id="KW-0413">Isomerase</keyword>
<evidence type="ECO:0000256" key="8">
    <source>
        <dbReference type="RuleBase" id="RU363013"/>
    </source>
</evidence>
<accession>G0QUL1</accession>
<dbReference type="AlphaFoldDB" id="G0QUL1"/>
<organism evidence="9 10">
    <name type="scientific">Ichthyophthirius multifiliis</name>
    <name type="common">White spot disease agent</name>
    <name type="synonym">Ich</name>
    <dbReference type="NCBI Taxonomy" id="5932"/>
    <lineage>
        <taxon>Eukaryota</taxon>
        <taxon>Sar</taxon>
        <taxon>Alveolata</taxon>
        <taxon>Ciliophora</taxon>
        <taxon>Intramacronucleata</taxon>
        <taxon>Oligohymenophorea</taxon>
        <taxon>Hymenostomatida</taxon>
        <taxon>Ophryoglenina</taxon>
        <taxon>Ichthyophthirius</taxon>
    </lineage>
</organism>
<dbReference type="FunCoup" id="G0QUL1">
    <property type="interactions" value="260"/>
</dbReference>
<dbReference type="Gene3D" id="3.20.20.70">
    <property type="entry name" value="Aldolase class I"/>
    <property type="match status" value="1"/>
</dbReference>
<dbReference type="GeneID" id="14907220"/>
<dbReference type="PROSITE" id="PS51440">
    <property type="entry name" value="TIM_2"/>
    <property type="match status" value="1"/>
</dbReference>
<dbReference type="InterPro" id="IPR013785">
    <property type="entry name" value="Aldolase_TIM"/>
</dbReference>
<dbReference type="HAMAP" id="MF_00147_B">
    <property type="entry name" value="TIM_B"/>
    <property type="match status" value="1"/>
</dbReference>
<comment type="pathway">
    <text evidence="2 8">Carbohydrate biosynthesis; gluconeogenesis.</text>
</comment>
<evidence type="ECO:0000313" key="10">
    <source>
        <dbReference type="Proteomes" id="UP000008983"/>
    </source>
</evidence>
<comment type="catalytic activity">
    <reaction evidence="8">
        <text>D-glyceraldehyde 3-phosphate = dihydroxyacetone phosphate</text>
        <dbReference type="Rhea" id="RHEA:18585"/>
        <dbReference type="ChEBI" id="CHEBI:57642"/>
        <dbReference type="ChEBI" id="CHEBI:59776"/>
        <dbReference type="EC" id="5.3.1.1"/>
    </reaction>
</comment>
<dbReference type="SUPFAM" id="SSF51351">
    <property type="entry name" value="Triosephosphate isomerase (TIM)"/>
    <property type="match status" value="1"/>
</dbReference>
<dbReference type="NCBIfam" id="TIGR00419">
    <property type="entry name" value="tim"/>
    <property type="match status" value="1"/>
</dbReference>
<comment type="similarity">
    <text evidence="3 8">Belongs to the triosephosphate isomerase family.</text>
</comment>
<evidence type="ECO:0000256" key="7">
    <source>
        <dbReference type="ARBA" id="ARBA00023235"/>
    </source>
</evidence>
<keyword evidence="5 8" id="KW-0312">Gluconeogenesis</keyword>
<dbReference type="GO" id="GO:0004807">
    <property type="term" value="F:triose-phosphate isomerase activity"/>
    <property type="evidence" value="ECO:0007669"/>
    <property type="project" value="UniProtKB-EC"/>
</dbReference>
<proteinExistence type="inferred from homology"/>
<evidence type="ECO:0000256" key="1">
    <source>
        <dbReference type="ARBA" id="ARBA00004680"/>
    </source>
</evidence>
<evidence type="ECO:0000256" key="4">
    <source>
        <dbReference type="ARBA" id="ARBA00011738"/>
    </source>
</evidence>
<sequence>MAVRRLFVGGNWKCNNTYNQTQSLVKDVLNKITFDPKKVDVVVSPVFLHVPWVLENVQKNVQVSVQNTSLTGMGAYTGEISVNHVKDMGIKWAILGHSERRQYYHESNDVVGNKVKLALSGNLDVIACIGEQLQDRETNKTNDVIRSQLDAIRSKLSESDWNRVVIAYEPVWAIGTGKVASPAQAQEVHDFIRGYLAQNISKKASQDTRIIYGGSVTEKNSNELIGMKDIDGFLVGGAALKPAFADIIKSCNEAKK</sequence>
<protein>
    <recommendedName>
        <fullName evidence="8">Triosephosphate isomerase</fullName>
        <ecNumber evidence="8">5.3.1.1</ecNumber>
    </recommendedName>
</protein>
<dbReference type="OrthoDB" id="6715177at2759"/>
<dbReference type="STRING" id="857967.G0QUL1"/>
<dbReference type="Proteomes" id="UP000008983">
    <property type="component" value="Unassembled WGS sequence"/>
</dbReference>
<dbReference type="OMA" id="NWKMHMT"/>
<dbReference type="EMBL" id="GL983917">
    <property type="protein sequence ID" value="EGR31095.1"/>
    <property type="molecule type" value="Genomic_DNA"/>
</dbReference>
<gene>
    <name evidence="9" type="ORF">IMG5_118200</name>
</gene>
<reference evidence="9 10" key="1">
    <citation type="submission" date="2011-07" db="EMBL/GenBank/DDBJ databases">
        <authorList>
            <person name="Coyne R."/>
            <person name="Brami D."/>
            <person name="Johnson J."/>
            <person name="Hostetler J."/>
            <person name="Hannick L."/>
            <person name="Clark T."/>
            <person name="Cassidy-Hanley D."/>
            <person name="Inman J."/>
        </authorList>
    </citation>
    <scope>NUCLEOTIDE SEQUENCE [LARGE SCALE GENOMIC DNA]</scope>
    <source>
        <strain evidence="9 10">G5</strain>
    </source>
</reference>
<dbReference type="GO" id="GO:0046166">
    <property type="term" value="P:glyceraldehyde-3-phosphate biosynthetic process"/>
    <property type="evidence" value="ECO:0007669"/>
    <property type="project" value="TreeGrafter"/>
</dbReference>
<dbReference type="InterPro" id="IPR020861">
    <property type="entry name" value="Triosephosphate_isomerase_AS"/>
</dbReference>
<evidence type="ECO:0000256" key="3">
    <source>
        <dbReference type="ARBA" id="ARBA00007422"/>
    </source>
</evidence>
<keyword evidence="6 8" id="KW-0324">Glycolysis</keyword>
<dbReference type="GO" id="GO:0019563">
    <property type="term" value="P:glycerol catabolic process"/>
    <property type="evidence" value="ECO:0007669"/>
    <property type="project" value="TreeGrafter"/>
</dbReference>
<evidence type="ECO:0000313" key="9">
    <source>
        <dbReference type="EMBL" id="EGR31095.1"/>
    </source>
</evidence>
<dbReference type="PANTHER" id="PTHR21139">
    <property type="entry name" value="TRIOSEPHOSPHATE ISOMERASE"/>
    <property type="match status" value="1"/>
</dbReference>
<dbReference type="InterPro" id="IPR035990">
    <property type="entry name" value="TIM_sf"/>
</dbReference>
<dbReference type="InterPro" id="IPR022896">
    <property type="entry name" value="TrioseP_Isoase_bac/euk"/>
</dbReference>
<dbReference type="eggNOG" id="KOG1643">
    <property type="taxonomic scope" value="Eukaryota"/>
</dbReference>
<dbReference type="InParanoid" id="G0QUL1"/>
<evidence type="ECO:0000256" key="5">
    <source>
        <dbReference type="ARBA" id="ARBA00022432"/>
    </source>
</evidence>
<dbReference type="UniPathway" id="UPA00109">
    <property type="reaction ID" value="UER00189"/>
</dbReference>
<keyword evidence="10" id="KW-1185">Reference proteome</keyword>
<evidence type="ECO:0000256" key="2">
    <source>
        <dbReference type="ARBA" id="ARBA00004742"/>
    </source>
</evidence>
<dbReference type="InterPro" id="IPR000652">
    <property type="entry name" value="Triosephosphate_isomerase"/>
</dbReference>